<gene>
    <name evidence="3" type="ORF">J7W16_04490</name>
</gene>
<dbReference type="Proteomes" id="UP000678228">
    <property type="component" value="Unassembled WGS sequence"/>
</dbReference>
<dbReference type="AlphaFoldDB" id="A0A941AMD1"/>
<sequence>MSETEIKLKELEVKVQSLETRIEYLEKLNTSENDVHTIVDNHLNVKSVMTKRDVENLLNRQQLQIVKWSAGTGISVLAVMASIMRIFFM</sequence>
<evidence type="ECO:0000313" key="4">
    <source>
        <dbReference type="Proteomes" id="UP000678228"/>
    </source>
</evidence>
<comment type="caution">
    <text evidence="3">The sequence shown here is derived from an EMBL/GenBank/DDBJ whole genome shotgun (WGS) entry which is preliminary data.</text>
</comment>
<feature type="transmembrane region" description="Helical" evidence="2">
    <location>
        <begin position="68"/>
        <end position="88"/>
    </location>
</feature>
<proteinExistence type="predicted"/>
<name>A0A941AMD1_9BACI</name>
<keyword evidence="2" id="KW-0812">Transmembrane</keyword>
<keyword evidence="4" id="KW-1185">Reference proteome</keyword>
<dbReference type="EMBL" id="JAGKSQ010000002">
    <property type="protein sequence ID" value="MBP3950380.1"/>
    <property type="molecule type" value="Genomic_DNA"/>
</dbReference>
<keyword evidence="2" id="KW-0472">Membrane</keyword>
<evidence type="ECO:0000256" key="1">
    <source>
        <dbReference type="SAM" id="Coils"/>
    </source>
</evidence>
<feature type="coiled-coil region" evidence="1">
    <location>
        <begin position="1"/>
        <end position="28"/>
    </location>
</feature>
<protein>
    <submittedName>
        <fullName evidence="3">Uncharacterized protein</fullName>
    </submittedName>
</protein>
<evidence type="ECO:0000256" key="2">
    <source>
        <dbReference type="SAM" id="Phobius"/>
    </source>
</evidence>
<organism evidence="3 4">
    <name type="scientific">Halalkalibacter suaedae</name>
    <dbReference type="NCBI Taxonomy" id="2822140"/>
    <lineage>
        <taxon>Bacteria</taxon>
        <taxon>Bacillati</taxon>
        <taxon>Bacillota</taxon>
        <taxon>Bacilli</taxon>
        <taxon>Bacillales</taxon>
        <taxon>Bacillaceae</taxon>
        <taxon>Halalkalibacter</taxon>
    </lineage>
</organism>
<dbReference type="RefSeq" id="WP_210596029.1">
    <property type="nucleotide sequence ID" value="NZ_JAGKSQ010000002.1"/>
</dbReference>
<keyword evidence="1" id="KW-0175">Coiled coil</keyword>
<evidence type="ECO:0000313" key="3">
    <source>
        <dbReference type="EMBL" id="MBP3950380.1"/>
    </source>
</evidence>
<keyword evidence="2" id="KW-1133">Transmembrane helix</keyword>
<accession>A0A941AMD1</accession>
<reference evidence="3" key="1">
    <citation type="submission" date="2021-03" db="EMBL/GenBank/DDBJ databases">
        <title>Bacillus suaedae sp. nov., isolated from Suaeda aralocaspica.</title>
        <authorList>
            <person name="Lei R.F.R."/>
        </authorList>
    </citation>
    <scope>NUCLEOTIDE SEQUENCE</scope>
    <source>
        <strain evidence="3">YZJH907-2</strain>
    </source>
</reference>